<proteinExistence type="predicted"/>
<keyword evidence="2" id="KW-1185">Reference proteome</keyword>
<keyword evidence="1" id="KW-1133">Transmembrane helix</keyword>
<reference evidence="3" key="1">
    <citation type="submission" date="2022-11" db="UniProtKB">
        <authorList>
            <consortium name="WormBaseParasite"/>
        </authorList>
    </citation>
    <scope>IDENTIFICATION</scope>
</reference>
<organism evidence="2 3">
    <name type="scientific">Ditylenchus dipsaci</name>
    <dbReference type="NCBI Taxonomy" id="166011"/>
    <lineage>
        <taxon>Eukaryota</taxon>
        <taxon>Metazoa</taxon>
        <taxon>Ecdysozoa</taxon>
        <taxon>Nematoda</taxon>
        <taxon>Chromadorea</taxon>
        <taxon>Rhabditida</taxon>
        <taxon>Tylenchina</taxon>
        <taxon>Tylenchomorpha</taxon>
        <taxon>Sphaerularioidea</taxon>
        <taxon>Anguinidae</taxon>
        <taxon>Anguininae</taxon>
        <taxon>Ditylenchus</taxon>
    </lineage>
</organism>
<protein>
    <submittedName>
        <fullName evidence="3">Uncharacterized protein</fullName>
    </submittedName>
</protein>
<dbReference type="WBParaSite" id="jg9201">
    <property type="protein sequence ID" value="jg9201"/>
    <property type="gene ID" value="jg9201"/>
</dbReference>
<feature type="transmembrane region" description="Helical" evidence="1">
    <location>
        <begin position="60"/>
        <end position="81"/>
    </location>
</feature>
<dbReference type="AlphaFoldDB" id="A0A915EUR1"/>
<keyword evidence="1" id="KW-0812">Transmembrane</keyword>
<keyword evidence="1" id="KW-0472">Membrane</keyword>
<evidence type="ECO:0000256" key="1">
    <source>
        <dbReference type="SAM" id="Phobius"/>
    </source>
</evidence>
<accession>A0A915EUR1</accession>
<dbReference type="Proteomes" id="UP000887574">
    <property type="component" value="Unplaced"/>
</dbReference>
<name>A0A915EUR1_9BILA</name>
<evidence type="ECO:0000313" key="3">
    <source>
        <dbReference type="WBParaSite" id="jg9201"/>
    </source>
</evidence>
<evidence type="ECO:0000313" key="2">
    <source>
        <dbReference type="Proteomes" id="UP000887574"/>
    </source>
</evidence>
<sequence>MISTECFQQLNVYCVNGLIVPDLRPDGGLAVAHNNANASKTGFFSKFFKRKLLLFKFKQLDFGFVIVFCEQALILFFSLLFCTCFSTHLARSNSTFTTSLTTSIAIDSSCLLCPHCRNGSTSNGTASHFHCKGKTSQACSSQSVHDLRYLDTSTNNHGPMGSKLIVASPQ</sequence>